<dbReference type="EMBL" id="JABFUD020000007">
    <property type="protein sequence ID" value="KAI5077089.1"/>
    <property type="molecule type" value="Genomic_DNA"/>
</dbReference>
<comment type="caution">
    <text evidence="1">The sequence shown here is derived from an EMBL/GenBank/DDBJ whole genome shotgun (WGS) entry which is preliminary data.</text>
</comment>
<evidence type="ECO:0000313" key="2">
    <source>
        <dbReference type="Proteomes" id="UP000886520"/>
    </source>
</evidence>
<dbReference type="AlphaFoldDB" id="A0A9D4UZY9"/>
<dbReference type="Proteomes" id="UP000886520">
    <property type="component" value="Chromosome 7"/>
</dbReference>
<keyword evidence="2" id="KW-1185">Reference proteome</keyword>
<name>A0A9D4UZY9_ADICA</name>
<reference evidence="1" key="1">
    <citation type="submission" date="2021-01" db="EMBL/GenBank/DDBJ databases">
        <title>Adiantum capillus-veneris genome.</title>
        <authorList>
            <person name="Fang Y."/>
            <person name="Liao Q."/>
        </authorList>
    </citation>
    <scope>NUCLEOTIDE SEQUENCE</scope>
    <source>
        <strain evidence="1">H3</strain>
        <tissue evidence="1">Leaf</tissue>
    </source>
</reference>
<organism evidence="1 2">
    <name type="scientific">Adiantum capillus-veneris</name>
    <name type="common">Maidenhair fern</name>
    <dbReference type="NCBI Taxonomy" id="13818"/>
    <lineage>
        <taxon>Eukaryota</taxon>
        <taxon>Viridiplantae</taxon>
        <taxon>Streptophyta</taxon>
        <taxon>Embryophyta</taxon>
        <taxon>Tracheophyta</taxon>
        <taxon>Polypodiopsida</taxon>
        <taxon>Polypodiidae</taxon>
        <taxon>Polypodiales</taxon>
        <taxon>Pteridineae</taxon>
        <taxon>Pteridaceae</taxon>
        <taxon>Vittarioideae</taxon>
        <taxon>Adiantum</taxon>
    </lineage>
</organism>
<dbReference type="OrthoDB" id="1932364at2759"/>
<sequence>MQDAADHKAARSAETDASQHFDLDSFADCAGTTCTAMAPTEPASPLSSRTSSAAAGEASCGVYRTHSLDLEEFLNIADLSNTFAIDAVVPAAASCSIIPNEPAVSCCTHAQLLTADSNWVEVDLLWHFDGT</sequence>
<proteinExistence type="predicted"/>
<evidence type="ECO:0000313" key="1">
    <source>
        <dbReference type="EMBL" id="KAI5077089.1"/>
    </source>
</evidence>
<gene>
    <name evidence="1" type="ORF">GOP47_0006913</name>
</gene>
<accession>A0A9D4UZY9</accession>
<protein>
    <submittedName>
        <fullName evidence="1">Uncharacterized protein</fullName>
    </submittedName>
</protein>